<name>A0ABU0NMK1_STRRH</name>
<reference evidence="1 2" key="1">
    <citation type="submission" date="2023-07" db="EMBL/GenBank/DDBJ databases">
        <title>Comparative genomics of wheat-associated soil bacteria to identify genetic determinants of phenazine resistance.</title>
        <authorList>
            <person name="Mouncey N."/>
        </authorList>
    </citation>
    <scope>NUCLEOTIDE SEQUENCE [LARGE SCALE GENOMIC DNA]</scope>
    <source>
        <strain evidence="1 2">B2I6</strain>
    </source>
</reference>
<keyword evidence="2" id="KW-1185">Reference proteome</keyword>
<sequence length="81" mass="9231">MTGFMEDGRRYVSAAGLRMRGWTGPLVFRLLGPPDRLSVDPRARAAPPLRLYRVERVEAAERRAEFLTERAPRVRGPEEPP</sequence>
<gene>
    <name evidence="1" type="ORF">QF030_002516</name>
</gene>
<comment type="caution">
    <text evidence="1">The sequence shown here is derived from an EMBL/GenBank/DDBJ whole genome shotgun (WGS) entry which is preliminary data.</text>
</comment>
<organism evidence="1 2">
    <name type="scientific">Streptomyces rishiriensis</name>
    <dbReference type="NCBI Taxonomy" id="68264"/>
    <lineage>
        <taxon>Bacteria</taxon>
        <taxon>Bacillati</taxon>
        <taxon>Actinomycetota</taxon>
        <taxon>Actinomycetes</taxon>
        <taxon>Kitasatosporales</taxon>
        <taxon>Streptomycetaceae</taxon>
        <taxon>Streptomyces</taxon>
    </lineage>
</organism>
<dbReference type="Proteomes" id="UP001230654">
    <property type="component" value="Unassembled WGS sequence"/>
</dbReference>
<protein>
    <submittedName>
        <fullName evidence="1">Uncharacterized protein</fullName>
    </submittedName>
</protein>
<proteinExistence type="predicted"/>
<dbReference type="RefSeq" id="WP_307162719.1">
    <property type="nucleotide sequence ID" value="NZ_JAUSWV010000002.1"/>
</dbReference>
<dbReference type="EMBL" id="JAUSWV010000002">
    <property type="protein sequence ID" value="MDQ0580338.1"/>
    <property type="molecule type" value="Genomic_DNA"/>
</dbReference>
<accession>A0ABU0NMK1</accession>
<evidence type="ECO:0000313" key="2">
    <source>
        <dbReference type="Proteomes" id="UP001230654"/>
    </source>
</evidence>
<evidence type="ECO:0000313" key="1">
    <source>
        <dbReference type="EMBL" id="MDQ0580338.1"/>
    </source>
</evidence>